<evidence type="ECO:0008006" key="4">
    <source>
        <dbReference type="Google" id="ProtNLM"/>
    </source>
</evidence>
<evidence type="ECO:0000256" key="1">
    <source>
        <dbReference type="SAM" id="Phobius"/>
    </source>
</evidence>
<keyword evidence="1" id="KW-0472">Membrane</keyword>
<name>A0ABU2DPA3_9MICC</name>
<comment type="caution">
    <text evidence="2">The sequence shown here is derived from an EMBL/GenBank/DDBJ whole genome shotgun (WGS) entry which is preliminary data.</text>
</comment>
<keyword evidence="1" id="KW-0812">Transmembrane</keyword>
<organism evidence="2 3">
    <name type="scientific">Nesterenkonia aerolata</name>
    <dbReference type="NCBI Taxonomy" id="3074079"/>
    <lineage>
        <taxon>Bacteria</taxon>
        <taxon>Bacillati</taxon>
        <taxon>Actinomycetota</taxon>
        <taxon>Actinomycetes</taxon>
        <taxon>Micrococcales</taxon>
        <taxon>Micrococcaceae</taxon>
        <taxon>Nesterenkonia</taxon>
    </lineage>
</organism>
<evidence type="ECO:0000313" key="2">
    <source>
        <dbReference type="EMBL" id="MDR8018337.1"/>
    </source>
</evidence>
<dbReference type="Proteomes" id="UP001251870">
    <property type="component" value="Unassembled WGS sequence"/>
</dbReference>
<evidence type="ECO:0000313" key="3">
    <source>
        <dbReference type="Proteomes" id="UP001251870"/>
    </source>
</evidence>
<dbReference type="EMBL" id="JAVKGR010000001">
    <property type="protein sequence ID" value="MDR8018337.1"/>
    <property type="molecule type" value="Genomic_DNA"/>
</dbReference>
<sequence>MDHAIAAAWGFAEATAFFVVPDVWTSWVGLRRPRRAVLTTGSALAGALAGGAVMHRWGAAVDVEHSRKLLARVPGVSEPMVRMVEDGLRARGHAAMMDGPRQGIPYKLYARSSGALGMSRSGFLLWSVPARQLRFLVVTLGVSGIAATARRIPGVDERLISLGCAGCWIVFYTWFLRTQTNRFADGAPAEPHTAEPLIAEQRGG</sequence>
<gene>
    <name evidence="2" type="ORF">RIL96_01985</name>
</gene>
<accession>A0ABU2DPA3</accession>
<keyword evidence="3" id="KW-1185">Reference proteome</keyword>
<keyword evidence="1" id="KW-1133">Transmembrane helix</keyword>
<protein>
    <recommendedName>
        <fullName evidence="4">Membrane protein DedA with SNARE-associated domain</fullName>
    </recommendedName>
</protein>
<feature type="transmembrane region" description="Helical" evidence="1">
    <location>
        <begin position="6"/>
        <end position="24"/>
    </location>
</feature>
<reference evidence="2 3" key="1">
    <citation type="submission" date="2023-09" db="EMBL/GenBank/DDBJ databases">
        <title>Description of three actinobacteria isolated from air of manufacturing shop in a pharmaceutical factory.</title>
        <authorList>
            <person name="Zhang D.-F."/>
        </authorList>
    </citation>
    <scope>NUCLEOTIDE SEQUENCE [LARGE SCALE GENOMIC DNA]</scope>
    <source>
        <strain evidence="2 3">LY-0111</strain>
    </source>
</reference>
<dbReference type="RefSeq" id="WP_310547314.1">
    <property type="nucleotide sequence ID" value="NZ_JAVKGR010000001.1"/>
</dbReference>
<feature type="transmembrane region" description="Helical" evidence="1">
    <location>
        <begin position="159"/>
        <end position="176"/>
    </location>
</feature>
<proteinExistence type="predicted"/>